<comment type="caution">
    <text evidence="3">The sequence shown here is derived from an EMBL/GenBank/DDBJ whole genome shotgun (WGS) entry which is preliminary data.</text>
</comment>
<protein>
    <submittedName>
        <fullName evidence="3">Amino acid transporter AAT family</fullName>
    </submittedName>
</protein>
<dbReference type="EMBL" id="JAAGWQ010000347">
    <property type="protein sequence ID" value="KAF5656548.1"/>
    <property type="molecule type" value="Genomic_DNA"/>
</dbReference>
<dbReference type="Proteomes" id="UP000567885">
    <property type="component" value="Unassembled WGS sequence"/>
</dbReference>
<dbReference type="AlphaFoldDB" id="A0A8H5SRY9"/>
<name>A0A8H5SRY9_FUSHE</name>
<feature type="region of interest" description="Disordered" evidence="2">
    <location>
        <begin position="1"/>
        <end position="65"/>
    </location>
</feature>
<keyword evidence="4" id="KW-1185">Reference proteome</keyword>
<sequence length="478" mass="52831">MEPRQDVVRAHSSDQYCPPLSQTGRPSAGPGNTHLQRPRRSNSAKARPSSRSGAQVHQDDTSTATQEVIVAKSKLSPRSLVAAIKKQMSPVNDGRYKGTLSEPTTSSQASMVAFKHNGPRGHRTMNYHASLPTLPTLKEPKTMSHSQTGRAQEHNPHHIPCPESDSPAQPTIQEVNESAVYPLPVSHVRNVKELPPTPGTDEPTTLPVHDTPNSPAQNGEFNKVLDDQYRIIDDLKIARDSLAAQLEDEHNKHLSELQALNHEISKWKARAADAASKSAGVQAQTPLSRPESELIKDWQNLDFDVRNFVSNHFGNASTNKIISWTKVKGDFLRDVAQSSHQVVTNKRSGLALIEATIWAALIKLVFGGVTPDGSMCWAGSGKVQKMHNDPFRLEDDQFCPLFHQWGALAANIISAAQTTEQRDQEVDYVTEEVEDLLAPCRSRMSSSSIYRRELQALIKKSIDVDLRLSDSDRRSTVL</sequence>
<evidence type="ECO:0000256" key="1">
    <source>
        <dbReference type="SAM" id="Coils"/>
    </source>
</evidence>
<reference evidence="3 4" key="1">
    <citation type="submission" date="2020-05" db="EMBL/GenBank/DDBJ databases">
        <title>Identification and distribution of gene clusters putatively required for synthesis of sphingolipid metabolism inhibitors in phylogenetically diverse species of the filamentous fungus Fusarium.</title>
        <authorList>
            <person name="Kim H.-S."/>
            <person name="Busman M."/>
            <person name="Brown D.W."/>
            <person name="Divon H."/>
            <person name="Uhlig S."/>
            <person name="Proctor R.H."/>
        </authorList>
    </citation>
    <scope>NUCLEOTIDE SEQUENCE [LARGE SCALE GENOMIC DNA]</scope>
    <source>
        <strain evidence="3 4">NRRL 20693</strain>
    </source>
</reference>
<feature type="compositionally biased region" description="Basic and acidic residues" evidence="2">
    <location>
        <begin position="1"/>
        <end position="12"/>
    </location>
</feature>
<gene>
    <name evidence="3" type="ORF">FHETE_10948</name>
</gene>
<keyword evidence="1" id="KW-0175">Coiled coil</keyword>
<feature type="coiled-coil region" evidence="1">
    <location>
        <begin position="232"/>
        <end position="277"/>
    </location>
</feature>
<dbReference type="OrthoDB" id="5056261at2759"/>
<evidence type="ECO:0000256" key="2">
    <source>
        <dbReference type="SAM" id="MobiDB-lite"/>
    </source>
</evidence>
<organism evidence="3 4">
    <name type="scientific">Fusarium heterosporum</name>
    <dbReference type="NCBI Taxonomy" id="42747"/>
    <lineage>
        <taxon>Eukaryota</taxon>
        <taxon>Fungi</taxon>
        <taxon>Dikarya</taxon>
        <taxon>Ascomycota</taxon>
        <taxon>Pezizomycotina</taxon>
        <taxon>Sordariomycetes</taxon>
        <taxon>Hypocreomycetidae</taxon>
        <taxon>Hypocreales</taxon>
        <taxon>Nectriaceae</taxon>
        <taxon>Fusarium</taxon>
        <taxon>Fusarium heterosporum species complex</taxon>
    </lineage>
</organism>
<accession>A0A8H5SRY9</accession>
<evidence type="ECO:0000313" key="3">
    <source>
        <dbReference type="EMBL" id="KAF5656548.1"/>
    </source>
</evidence>
<proteinExistence type="predicted"/>
<evidence type="ECO:0000313" key="4">
    <source>
        <dbReference type="Proteomes" id="UP000567885"/>
    </source>
</evidence>
<feature type="compositionally biased region" description="Polar residues" evidence="2">
    <location>
        <begin position="43"/>
        <end position="65"/>
    </location>
</feature>